<sequence>MAPSQAGGQIRLRGAAMRRDAMRGKARQGNGKGRRARSQAKAGTPPSPWAWGRAGGRKVHSTGSNHQITGGNKSWRHAIGSLAARRARSTEYIGAVPGKSISTPTKVFFFFLRLCLCLCLCLAAATAVAPFPRLVPVTLLSCATLARHLAILGSACLLAAPLGSPQVTWHGSWRCADHQSTTDGCQARGEVPSARSHAPLIAKYPHIVVVHRGPRYNHHPPFPNLTSVPPAFQPSIHPSIHPENGHRPAALVLTPVALPSRQRYLVLFLSFYSTAMSPAYLQPPRVVSRPYLSPVFQHSRFRSAAMGVLSLAIRARVLIPTRAPSETHGKPSPRRTRIVTALPQSSTQQRSGLEALISLRSVVTIAEANKSQQAKGQSETRARTGEMLATALAMHMGTGTRAAAGMEQAVMAALLRPQQTQAPRRRVSAPPPATTRRTSNRGLVRGRPQHDVQPAVLLPSAPCWGGLPSEPVSIDGGHVCVTRGKCLSCLSCLSCSAYLSFNSCVSFLSWVLSLS</sequence>
<feature type="compositionally biased region" description="Polar residues" evidence="1">
    <location>
        <begin position="61"/>
        <end position="72"/>
    </location>
</feature>
<evidence type="ECO:0000313" key="3">
    <source>
        <dbReference type="EMBL" id="PWI69720.1"/>
    </source>
</evidence>
<proteinExistence type="predicted"/>
<name>A0A2U3E5C6_PURLI</name>
<feature type="transmembrane region" description="Helical" evidence="2">
    <location>
        <begin position="107"/>
        <end position="131"/>
    </location>
</feature>
<protein>
    <submittedName>
        <fullName evidence="3">Uncharacterized protein</fullName>
    </submittedName>
</protein>
<evidence type="ECO:0000313" key="4">
    <source>
        <dbReference type="Proteomes" id="UP000245956"/>
    </source>
</evidence>
<gene>
    <name evidence="3" type="ORF">PCL_00632</name>
</gene>
<evidence type="ECO:0000256" key="2">
    <source>
        <dbReference type="SAM" id="Phobius"/>
    </source>
</evidence>
<keyword evidence="2" id="KW-1133">Transmembrane helix</keyword>
<dbReference type="EMBL" id="LCWV01000011">
    <property type="protein sequence ID" value="PWI69720.1"/>
    <property type="molecule type" value="Genomic_DNA"/>
</dbReference>
<dbReference type="AlphaFoldDB" id="A0A2U3E5C6"/>
<organism evidence="3 4">
    <name type="scientific">Purpureocillium lilacinum</name>
    <name type="common">Paecilomyces lilacinus</name>
    <dbReference type="NCBI Taxonomy" id="33203"/>
    <lineage>
        <taxon>Eukaryota</taxon>
        <taxon>Fungi</taxon>
        <taxon>Dikarya</taxon>
        <taxon>Ascomycota</taxon>
        <taxon>Pezizomycotina</taxon>
        <taxon>Sordariomycetes</taxon>
        <taxon>Hypocreomycetidae</taxon>
        <taxon>Hypocreales</taxon>
        <taxon>Ophiocordycipitaceae</taxon>
        <taxon>Purpureocillium</taxon>
    </lineage>
</organism>
<evidence type="ECO:0000256" key="1">
    <source>
        <dbReference type="SAM" id="MobiDB-lite"/>
    </source>
</evidence>
<feature type="region of interest" description="Disordered" evidence="1">
    <location>
        <begin position="418"/>
        <end position="447"/>
    </location>
</feature>
<comment type="caution">
    <text evidence="3">The sequence shown here is derived from an EMBL/GenBank/DDBJ whole genome shotgun (WGS) entry which is preliminary data.</text>
</comment>
<dbReference type="Proteomes" id="UP000245956">
    <property type="component" value="Unassembled WGS sequence"/>
</dbReference>
<reference evidence="3 4" key="1">
    <citation type="journal article" date="2016" name="Front. Microbiol.">
        <title>Genome and transcriptome sequences reveal the specific parasitism of the nematophagous Purpureocillium lilacinum 36-1.</title>
        <authorList>
            <person name="Xie J."/>
            <person name="Li S."/>
            <person name="Mo C."/>
            <person name="Xiao X."/>
            <person name="Peng D."/>
            <person name="Wang G."/>
            <person name="Xiao Y."/>
        </authorList>
    </citation>
    <scope>NUCLEOTIDE SEQUENCE [LARGE SCALE GENOMIC DNA]</scope>
    <source>
        <strain evidence="3 4">36-1</strain>
    </source>
</reference>
<keyword evidence="2" id="KW-0812">Transmembrane</keyword>
<keyword evidence="2" id="KW-0472">Membrane</keyword>
<feature type="region of interest" description="Disordered" evidence="1">
    <location>
        <begin position="1"/>
        <end position="72"/>
    </location>
</feature>
<accession>A0A2U3E5C6</accession>